<dbReference type="PANTHER" id="PTHR10241">
    <property type="entry name" value="LETHAL 2 GIANT LARVAE PROTEIN"/>
    <property type="match status" value="1"/>
</dbReference>
<evidence type="ECO:0000256" key="6">
    <source>
        <dbReference type="ARBA" id="ARBA00022483"/>
    </source>
</evidence>
<evidence type="ECO:0000256" key="8">
    <source>
        <dbReference type="ARBA" id="ARBA00022574"/>
    </source>
</evidence>
<keyword evidence="5" id="KW-1003">Cell membrane</keyword>
<proteinExistence type="inferred from homology"/>
<dbReference type="Pfam" id="PF08596">
    <property type="entry name" value="Lgl_C"/>
    <property type="match status" value="1"/>
</dbReference>
<protein>
    <recommendedName>
        <fullName evidence="14">V-SNARE coiled-coil homology domain-containing protein</fullName>
    </recommendedName>
</protein>
<dbReference type="GO" id="GO:0031201">
    <property type="term" value="C:SNARE complex"/>
    <property type="evidence" value="ECO:0007669"/>
    <property type="project" value="TreeGrafter"/>
</dbReference>
<keyword evidence="8" id="KW-0853">WD repeat</keyword>
<keyword evidence="9" id="KW-0677">Repeat</keyword>
<feature type="domain" description="V-SNARE coiled-coil homology" evidence="14">
    <location>
        <begin position="426"/>
        <end position="486"/>
    </location>
</feature>
<dbReference type="GO" id="GO:0006887">
    <property type="term" value="P:exocytosis"/>
    <property type="evidence" value="ECO:0007669"/>
    <property type="project" value="UniProtKB-KW"/>
</dbReference>
<dbReference type="InterPro" id="IPR013905">
    <property type="entry name" value="Lgl_C_dom"/>
</dbReference>
<dbReference type="PROSITE" id="PS50892">
    <property type="entry name" value="V_SNARE"/>
    <property type="match status" value="1"/>
</dbReference>
<comment type="caution">
    <text evidence="15">The sequence shown here is derived from an EMBL/GenBank/DDBJ whole genome shotgun (WGS) entry which is preliminary data.</text>
</comment>
<dbReference type="GO" id="GO:0019905">
    <property type="term" value="F:syntaxin binding"/>
    <property type="evidence" value="ECO:0007669"/>
    <property type="project" value="TreeGrafter"/>
</dbReference>
<dbReference type="GO" id="GO:0005886">
    <property type="term" value="C:plasma membrane"/>
    <property type="evidence" value="ECO:0007669"/>
    <property type="project" value="UniProtKB-SubCell"/>
</dbReference>
<keyword evidence="4" id="KW-0813">Transport</keyword>
<gene>
    <name evidence="15" type="ORF">CCH79_00000383</name>
</gene>
<evidence type="ECO:0000256" key="11">
    <source>
        <dbReference type="ARBA" id="ARBA00023054"/>
    </source>
</evidence>
<comment type="subcellular location">
    <subcellularLocation>
        <location evidence="1">Cell membrane</location>
        <topology evidence="1">Peripheral membrane protein</topology>
    </subcellularLocation>
    <subcellularLocation>
        <location evidence="2">Cytoplasm</location>
    </subcellularLocation>
</comment>
<dbReference type="GO" id="GO:0045159">
    <property type="term" value="F:myosin II binding"/>
    <property type="evidence" value="ECO:0007669"/>
    <property type="project" value="TreeGrafter"/>
</dbReference>
<evidence type="ECO:0000259" key="14">
    <source>
        <dbReference type="PROSITE" id="PS50892"/>
    </source>
</evidence>
<dbReference type="Gene3D" id="1.20.5.110">
    <property type="match status" value="1"/>
</dbReference>
<dbReference type="PANTHER" id="PTHR10241:SF22">
    <property type="entry name" value="SYNTAXIN-BINDING PROTEIN 5"/>
    <property type="match status" value="1"/>
</dbReference>
<dbReference type="GO" id="GO:0005096">
    <property type="term" value="F:GTPase activator activity"/>
    <property type="evidence" value="ECO:0007669"/>
    <property type="project" value="TreeGrafter"/>
</dbReference>
<dbReference type="GO" id="GO:0006893">
    <property type="term" value="P:Golgi to plasma membrane transport"/>
    <property type="evidence" value="ECO:0007669"/>
    <property type="project" value="TreeGrafter"/>
</dbReference>
<keyword evidence="16" id="KW-1185">Reference proteome</keyword>
<evidence type="ECO:0000256" key="2">
    <source>
        <dbReference type="ARBA" id="ARBA00004496"/>
    </source>
</evidence>
<dbReference type="EMBL" id="NHOQ01001000">
    <property type="protein sequence ID" value="PWA27530.1"/>
    <property type="molecule type" value="Genomic_DNA"/>
</dbReference>
<organism evidence="15 16">
    <name type="scientific">Gambusia affinis</name>
    <name type="common">Western mosquitofish</name>
    <name type="synonym">Heterandria affinis</name>
    <dbReference type="NCBI Taxonomy" id="33528"/>
    <lineage>
        <taxon>Eukaryota</taxon>
        <taxon>Metazoa</taxon>
        <taxon>Chordata</taxon>
        <taxon>Craniata</taxon>
        <taxon>Vertebrata</taxon>
        <taxon>Euteleostomi</taxon>
        <taxon>Actinopterygii</taxon>
        <taxon>Neopterygii</taxon>
        <taxon>Teleostei</taxon>
        <taxon>Neoteleostei</taxon>
        <taxon>Acanthomorphata</taxon>
        <taxon>Ovalentaria</taxon>
        <taxon>Atherinomorphae</taxon>
        <taxon>Cyprinodontiformes</taxon>
        <taxon>Poeciliidae</taxon>
        <taxon>Poeciliinae</taxon>
        <taxon>Gambusia</taxon>
    </lineage>
</organism>
<evidence type="ECO:0000256" key="12">
    <source>
        <dbReference type="ARBA" id="ARBA00023136"/>
    </source>
</evidence>
<reference evidence="15 16" key="1">
    <citation type="journal article" date="2018" name="G3 (Bethesda)">
        <title>A High-Quality Reference Genome for the Invasive Mosquitofish Gambusia affinis Using a Chicago Library.</title>
        <authorList>
            <person name="Hoffberg S.L."/>
            <person name="Troendle N.J."/>
            <person name="Glenn T.C."/>
            <person name="Mahmud O."/>
            <person name="Louha S."/>
            <person name="Chalopin D."/>
            <person name="Bennetzen J.L."/>
            <person name="Mauricio R."/>
        </authorList>
    </citation>
    <scope>NUCLEOTIDE SEQUENCE [LARGE SCALE GENOMIC DNA]</scope>
    <source>
        <strain evidence="15">NE01/NJP1002.9</strain>
        <tissue evidence="15">Muscle</tissue>
    </source>
</reference>
<keyword evidence="6" id="KW-0268">Exocytosis</keyword>
<dbReference type="SUPFAM" id="SSF58038">
    <property type="entry name" value="SNARE fusion complex"/>
    <property type="match status" value="1"/>
</dbReference>
<evidence type="ECO:0000313" key="16">
    <source>
        <dbReference type="Proteomes" id="UP000250572"/>
    </source>
</evidence>
<keyword evidence="11 13" id="KW-0175">Coiled coil</keyword>
<dbReference type="CDD" id="cd15893">
    <property type="entry name" value="R-SNARE_STXBP5"/>
    <property type="match status" value="1"/>
</dbReference>
<keyword evidence="10" id="KW-0653">Protein transport</keyword>
<comment type="similarity">
    <text evidence="3">Belongs to the WD repeat L(2)GL family.</text>
</comment>
<keyword evidence="7" id="KW-0963">Cytoplasm</keyword>
<dbReference type="InterPro" id="IPR042855">
    <property type="entry name" value="V_SNARE_CC"/>
</dbReference>
<evidence type="ECO:0000256" key="13">
    <source>
        <dbReference type="PROSITE-ProRule" id="PRU00290"/>
    </source>
</evidence>
<dbReference type="Proteomes" id="UP000250572">
    <property type="component" value="Unassembled WGS sequence"/>
</dbReference>
<evidence type="ECO:0000256" key="9">
    <source>
        <dbReference type="ARBA" id="ARBA00022737"/>
    </source>
</evidence>
<evidence type="ECO:0000256" key="10">
    <source>
        <dbReference type="ARBA" id="ARBA00022927"/>
    </source>
</evidence>
<dbReference type="AlphaFoldDB" id="A0A315VW46"/>
<accession>A0A315VW46</accession>
<evidence type="ECO:0000256" key="4">
    <source>
        <dbReference type="ARBA" id="ARBA00022448"/>
    </source>
</evidence>
<dbReference type="FunFam" id="1.20.5.110:FF:000001">
    <property type="entry name" value="syntaxin-binding protein 5 isoform X1"/>
    <property type="match status" value="1"/>
</dbReference>
<dbReference type="GO" id="GO:0015031">
    <property type="term" value="P:protein transport"/>
    <property type="evidence" value="ECO:0007669"/>
    <property type="project" value="UniProtKB-KW"/>
</dbReference>
<evidence type="ECO:0000256" key="5">
    <source>
        <dbReference type="ARBA" id="ARBA00022475"/>
    </source>
</evidence>
<evidence type="ECO:0000256" key="3">
    <source>
        <dbReference type="ARBA" id="ARBA00008070"/>
    </source>
</evidence>
<evidence type="ECO:0000256" key="7">
    <source>
        <dbReference type="ARBA" id="ARBA00022490"/>
    </source>
</evidence>
<sequence>MTESGESYSACNVLQHDQFGSGSVMVLGGISLEGCTVLHVLARHARTTIRYRQKILVFTVRPYAGAVGPQMPGLMWLLCFSGPCLCDINECSATSEDCCKSPTSEMYRGFLHMLAKHVDMCFTSLCFLRTVLLSVCPPRGANPLDHRDNSFSRSRSSSVTSIDKEARETINSFHFCETFARKGDSTLTPCLYVGTSLGTVLVLALTLPPAGEQRQLQPIIISPTGMLVRLKGSIMRMAFLDSAGSLLPSAFETWCEPNVTADGEEREKIRKRRPVSVSPSTSQELNESQFAVVCSEKQAKVISLPSQTCIYKHSITEASFVLRADVVQMNQSVCMACFCANGHIMTLSVPGLRPLMDVNYLPLTDMRIARTFCFTNLGQAMYLCSPTEIQRITYSQETCENLQAVGEIVAGKASRSLAQHIPGPGGIEGMKGAASGVVGDLARARIALDERGQKLGEMEERTAAMMASADSFSKHAHDMMLKCKDKKWYQF</sequence>
<evidence type="ECO:0000313" key="15">
    <source>
        <dbReference type="EMBL" id="PWA27530.1"/>
    </source>
</evidence>
<keyword evidence="12" id="KW-0472">Membrane</keyword>
<name>A0A315VW46_GAMAF</name>
<evidence type="ECO:0000256" key="1">
    <source>
        <dbReference type="ARBA" id="ARBA00004202"/>
    </source>
</evidence>